<evidence type="ECO:0000313" key="4">
    <source>
        <dbReference type="Proteomes" id="UP001295423"/>
    </source>
</evidence>
<reference evidence="3" key="1">
    <citation type="submission" date="2023-08" db="EMBL/GenBank/DDBJ databases">
        <authorList>
            <person name="Audoor S."/>
            <person name="Bilcke G."/>
        </authorList>
    </citation>
    <scope>NUCLEOTIDE SEQUENCE</scope>
</reference>
<feature type="region of interest" description="Disordered" evidence="1">
    <location>
        <begin position="135"/>
        <end position="154"/>
    </location>
</feature>
<feature type="region of interest" description="Disordered" evidence="1">
    <location>
        <begin position="162"/>
        <end position="198"/>
    </location>
</feature>
<dbReference type="Proteomes" id="UP001295423">
    <property type="component" value="Unassembled WGS sequence"/>
</dbReference>
<keyword evidence="2" id="KW-0732">Signal</keyword>
<evidence type="ECO:0000256" key="2">
    <source>
        <dbReference type="SAM" id="SignalP"/>
    </source>
</evidence>
<organism evidence="3 4">
    <name type="scientific">Cylindrotheca closterium</name>
    <dbReference type="NCBI Taxonomy" id="2856"/>
    <lineage>
        <taxon>Eukaryota</taxon>
        <taxon>Sar</taxon>
        <taxon>Stramenopiles</taxon>
        <taxon>Ochrophyta</taxon>
        <taxon>Bacillariophyta</taxon>
        <taxon>Bacillariophyceae</taxon>
        <taxon>Bacillariophycidae</taxon>
        <taxon>Bacillariales</taxon>
        <taxon>Bacillariaceae</taxon>
        <taxon>Cylindrotheca</taxon>
    </lineage>
</organism>
<proteinExistence type="predicted"/>
<keyword evidence="4" id="KW-1185">Reference proteome</keyword>
<dbReference type="AlphaFoldDB" id="A0AAD2G3W2"/>
<feature type="chain" id="PRO_5042134022" evidence="2">
    <location>
        <begin position="17"/>
        <end position="198"/>
    </location>
</feature>
<feature type="signal peptide" evidence="2">
    <location>
        <begin position="1"/>
        <end position="16"/>
    </location>
</feature>
<sequence length="198" mass="21299">MRATSILIGLFPFSSALVVPQASCRQNPGLSMGLYDDPLPPKQSDDDEVAEIPLSARRLFNFKLDGTESRGLLPPLSRSLDSGIGCSFTPSGPEVQDLVETTDCNALDAAWALDACKGDAVQAENCIEAARSKFMNDEPSTSSSSSSSQGFDLRKAERLKKQAAKKGRIIIGPPETGEQDWLPIKNPAPVDDEPWFTG</sequence>
<evidence type="ECO:0000256" key="1">
    <source>
        <dbReference type="SAM" id="MobiDB-lite"/>
    </source>
</evidence>
<evidence type="ECO:0000313" key="3">
    <source>
        <dbReference type="EMBL" id="CAJ1961841.1"/>
    </source>
</evidence>
<accession>A0AAD2G3W2</accession>
<comment type="caution">
    <text evidence="3">The sequence shown here is derived from an EMBL/GenBank/DDBJ whole genome shotgun (WGS) entry which is preliminary data.</text>
</comment>
<protein>
    <submittedName>
        <fullName evidence="3">Uncharacterized protein</fullName>
    </submittedName>
</protein>
<name>A0AAD2G3W2_9STRA</name>
<dbReference type="EMBL" id="CAKOGP040002091">
    <property type="protein sequence ID" value="CAJ1961841.1"/>
    <property type="molecule type" value="Genomic_DNA"/>
</dbReference>
<gene>
    <name evidence="3" type="ORF">CYCCA115_LOCUS19398</name>
</gene>